<evidence type="ECO:0000313" key="2">
    <source>
        <dbReference type="EMBL" id="KZS95298.1"/>
    </source>
</evidence>
<gene>
    <name evidence="2" type="ORF">SISNIDRAFT_494624</name>
</gene>
<dbReference type="EMBL" id="KV419402">
    <property type="protein sequence ID" value="KZS95298.1"/>
    <property type="molecule type" value="Genomic_DNA"/>
</dbReference>
<evidence type="ECO:0008006" key="4">
    <source>
        <dbReference type="Google" id="ProtNLM"/>
    </source>
</evidence>
<feature type="region of interest" description="Disordered" evidence="1">
    <location>
        <begin position="387"/>
        <end position="408"/>
    </location>
</feature>
<protein>
    <recommendedName>
        <fullName evidence="4">Serine protease</fullName>
    </recommendedName>
</protein>
<name>A0A164WRS4_9AGAM</name>
<accession>A0A164WRS4</accession>
<dbReference type="OrthoDB" id="5424209at2759"/>
<dbReference type="AlphaFoldDB" id="A0A164WRS4"/>
<keyword evidence="3" id="KW-1185">Reference proteome</keyword>
<dbReference type="SUPFAM" id="SSF50494">
    <property type="entry name" value="Trypsin-like serine proteases"/>
    <property type="match status" value="1"/>
</dbReference>
<sequence length="647" mass="72092">MDNHQQGRKPSQILDAEKIIHLSDVELEALKFLGPDAIQEAINLIEVVKIDPEQFKWLTVFQLQCLDAHKRFHPGTSTLTTSPPSNGVTIASNTCETTAVEPDLVSPFERVHFYTGVSEDHPILLHRSDLLQHPFVIPRERFSVIPEKAAHSANHPILKNNLWKETVAPEIIELLKDPSRGICVSTMLPVRFSTPDEDGRAVLDDYIVLWISVHPNTTKETSCRDVNADILSILANHDIQDAVIHWIEGTVEPLGGPPPLMRVVGDTDPTHYIRRALTAVLGVPLAADALVDSGVQGSVGLYFHEGRDRRGNKSERLMCITNKHVISSNTGKDYDSSNRPGAPQKFIRNCGSSRFQQVINEARALIATKLGDVTLFSKQLSKMSAKLTSEDDEEMAADEEDKERKQQDLKRVERDIVKLSHFLLLLTSTWSDAYQRIIGYVDWAPKIVSDLDNRRYTGDLGVIALDETKFKENFQGNAVYLAGKYTREDITSFFSPNVTSPSSFEYPDDHLFRLSGYVDEAGLANPYILDENGKAGFIVAKAGQSTDLTFGRVSELEAFTCDKSRRYSWEIAVFNFTKKHGDFSGKGDSGAAIFNAEGKLVAQLHSGMPRGISNHVTFGTPGHYVVNLIKEHYPHADFDSADLIPKF</sequence>
<dbReference type="Proteomes" id="UP000076722">
    <property type="component" value="Unassembled WGS sequence"/>
</dbReference>
<feature type="compositionally biased region" description="Acidic residues" evidence="1">
    <location>
        <begin position="390"/>
        <end position="401"/>
    </location>
</feature>
<reference evidence="2 3" key="1">
    <citation type="journal article" date="2016" name="Mol. Biol. Evol.">
        <title>Comparative Genomics of Early-Diverging Mushroom-Forming Fungi Provides Insights into the Origins of Lignocellulose Decay Capabilities.</title>
        <authorList>
            <person name="Nagy L.G."/>
            <person name="Riley R."/>
            <person name="Tritt A."/>
            <person name="Adam C."/>
            <person name="Daum C."/>
            <person name="Floudas D."/>
            <person name="Sun H."/>
            <person name="Yadav J.S."/>
            <person name="Pangilinan J."/>
            <person name="Larsson K.H."/>
            <person name="Matsuura K."/>
            <person name="Barry K."/>
            <person name="Labutti K."/>
            <person name="Kuo R."/>
            <person name="Ohm R.A."/>
            <person name="Bhattacharya S.S."/>
            <person name="Shirouzu T."/>
            <person name="Yoshinaga Y."/>
            <person name="Martin F.M."/>
            <person name="Grigoriev I.V."/>
            <person name="Hibbett D.S."/>
        </authorList>
    </citation>
    <scope>NUCLEOTIDE SEQUENCE [LARGE SCALE GENOMIC DNA]</scope>
    <source>
        <strain evidence="2 3">HHB9708</strain>
    </source>
</reference>
<proteinExistence type="predicted"/>
<dbReference type="InterPro" id="IPR009003">
    <property type="entry name" value="Peptidase_S1_PA"/>
</dbReference>
<evidence type="ECO:0000313" key="3">
    <source>
        <dbReference type="Proteomes" id="UP000076722"/>
    </source>
</evidence>
<organism evidence="2 3">
    <name type="scientific">Sistotremastrum niveocremeum HHB9708</name>
    <dbReference type="NCBI Taxonomy" id="1314777"/>
    <lineage>
        <taxon>Eukaryota</taxon>
        <taxon>Fungi</taxon>
        <taxon>Dikarya</taxon>
        <taxon>Basidiomycota</taxon>
        <taxon>Agaricomycotina</taxon>
        <taxon>Agaricomycetes</taxon>
        <taxon>Sistotremastrales</taxon>
        <taxon>Sistotremastraceae</taxon>
        <taxon>Sertulicium</taxon>
        <taxon>Sertulicium niveocremeum</taxon>
    </lineage>
</organism>
<evidence type="ECO:0000256" key="1">
    <source>
        <dbReference type="SAM" id="MobiDB-lite"/>
    </source>
</evidence>